<dbReference type="Pfam" id="PF02386">
    <property type="entry name" value="TrkH"/>
    <property type="match status" value="1"/>
</dbReference>
<gene>
    <name evidence="12" type="ORF">HUF19_14705</name>
</gene>
<comment type="subcellular location">
    <subcellularLocation>
        <location evidence="10">Cell inner membrane</location>
        <topology evidence="10">Multi-pass membrane protein</topology>
    </subcellularLocation>
    <subcellularLocation>
        <location evidence="1">Cell membrane</location>
        <topology evidence="1">Multi-pass membrane protein</topology>
    </subcellularLocation>
</comment>
<feature type="transmembrane region" description="Helical" evidence="11">
    <location>
        <begin position="74"/>
        <end position="95"/>
    </location>
</feature>
<keyword evidence="5 11" id="KW-0812">Transmembrane</keyword>
<feature type="transmembrane region" description="Helical" evidence="11">
    <location>
        <begin position="274"/>
        <end position="294"/>
    </location>
</feature>
<feature type="transmembrane region" description="Helical" evidence="11">
    <location>
        <begin position="392"/>
        <end position="416"/>
    </location>
</feature>
<keyword evidence="9 10" id="KW-0472">Membrane</keyword>
<evidence type="ECO:0000256" key="6">
    <source>
        <dbReference type="ARBA" id="ARBA00022958"/>
    </source>
</evidence>
<keyword evidence="10" id="KW-0997">Cell inner membrane</keyword>
<evidence type="ECO:0000256" key="9">
    <source>
        <dbReference type="ARBA" id="ARBA00023136"/>
    </source>
</evidence>
<keyword evidence="8 10" id="KW-0406">Ion transport</keyword>
<dbReference type="InterPro" id="IPR004772">
    <property type="entry name" value="TrkH"/>
</dbReference>
<feature type="transmembrane region" description="Helical" evidence="11">
    <location>
        <begin position="183"/>
        <end position="205"/>
    </location>
</feature>
<organism evidence="12 13">
    <name type="scientific">Thalassolituus hydrocarboniclasticus</name>
    <dbReference type="NCBI Taxonomy" id="2742796"/>
    <lineage>
        <taxon>Bacteria</taxon>
        <taxon>Pseudomonadati</taxon>
        <taxon>Pseudomonadota</taxon>
        <taxon>Gammaproteobacteria</taxon>
        <taxon>Oceanospirillales</taxon>
        <taxon>Oceanospirillaceae</taxon>
        <taxon>Thalassolituus</taxon>
    </lineage>
</organism>
<evidence type="ECO:0000256" key="1">
    <source>
        <dbReference type="ARBA" id="ARBA00004651"/>
    </source>
</evidence>
<evidence type="ECO:0000256" key="2">
    <source>
        <dbReference type="ARBA" id="ARBA00022448"/>
    </source>
</evidence>
<feature type="transmembrane region" description="Helical" evidence="11">
    <location>
        <begin position="12"/>
        <end position="35"/>
    </location>
</feature>
<keyword evidence="7 11" id="KW-1133">Transmembrane helix</keyword>
<evidence type="ECO:0000256" key="11">
    <source>
        <dbReference type="SAM" id="Phobius"/>
    </source>
</evidence>
<reference evidence="13" key="1">
    <citation type="submission" date="2020-06" db="EMBL/GenBank/DDBJ databases">
        <title>Thalassolituus marinus alknpb1M-1, a hydrocarbon-degrading bacterium isolated from the deep-sea overlying water using an in-situ strategy from the South China Sea basin.</title>
        <authorList>
            <person name="Dong C."/>
            <person name="Chen Y."/>
            <person name="Shao Z."/>
        </authorList>
    </citation>
    <scope>NUCLEOTIDE SEQUENCE [LARGE SCALE GENOMIC DNA]</scope>
    <source>
        <strain evidence="13">alknpb1M-1</strain>
    </source>
</reference>
<evidence type="ECO:0000256" key="7">
    <source>
        <dbReference type="ARBA" id="ARBA00022989"/>
    </source>
</evidence>
<protein>
    <recommendedName>
        <fullName evidence="10">Trk system potassium uptake protein</fullName>
    </recommendedName>
</protein>
<feature type="transmembrane region" description="Helical" evidence="11">
    <location>
        <begin position="239"/>
        <end position="262"/>
    </location>
</feature>
<dbReference type="InterPro" id="IPR003445">
    <property type="entry name" value="Cat_transpt"/>
</dbReference>
<comment type="similarity">
    <text evidence="10">Belongs to the TrkH potassium transport family.</text>
</comment>
<dbReference type="Proteomes" id="UP001065322">
    <property type="component" value="Chromosome"/>
</dbReference>
<keyword evidence="4 10" id="KW-0633">Potassium transport</keyword>
<keyword evidence="2 10" id="KW-0813">Transport</keyword>
<evidence type="ECO:0000256" key="8">
    <source>
        <dbReference type="ARBA" id="ARBA00023065"/>
    </source>
</evidence>
<evidence type="ECO:0000256" key="3">
    <source>
        <dbReference type="ARBA" id="ARBA00022475"/>
    </source>
</evidence>
<evidence type="ECO:0000313" key="12">
    <source>
        <dbReference type="EMBL" id="UXD89447.1"/>
    </source>
</evidence>
<feature type="transmembrane region" description="Helical" evidence="11">
    <location>
        <begin position="137"/>
        <end position="157"/>
    </location>
</feature>
<evidence type="ECO:0000256" key="10">
    <source>
        <dbReference type="PIRNR" id="PIRNR006247"/>
    </source>
</evidence>
<feature type="transmembrane region" description="Helical" evidence="11">
    <location>
        <begin position="325"/>
        <end position="347"/>
    </location>
</feature>
<name>A0ABY6AFC4_9GAMM</name>
<keyword evidence="13" id="KW-1185">Reference proteome</keyword>
<keyword evidence="3 10" id="KW-1003">Cell membrane</keyword>
<feature type="transmembrane region" description="Helical" evidence="11">
    <location>
        <begin position="458"/>
        <end position="483"/>
    </location>
</feature>
<evidence type="ECO:0000256" key="4">
    <source>
        <dbReference type="ARBA" id="ARBA00022538"/>
    </source>
</evidence>
<evidence type="ECO:0000256" key="5">
    <source>
        <dbReference type="ARBA" id="ARBA00022692"/>
    </source>
</evidence>
<dbReference type="PANTHER" id="PTHR32024:SF3">
    <property type="entry name" value="TRK SYSTEM POTASSIUM UPTAKE PROTEIN"/>
    <property type="match status" value="1"/>
</dbReference>
<sequence length="485" mass="53200">MCCVLRLFRPVLFVCGLLAFVIATLLLVPALYSLFCGDGEYRAFFLAACIVTLIGCTLVAPGLNRPFALNARQLYLLTSLSWLMLSFYSALPLILVNHPLNFSDAVFEAVSGITTTGSTVLSQLNTLPPSILLWRSMLQWIGGFGVIGMAVSILPFLRVGGMRLFQTESSDWSDKSLPRFHDLARALLSMYCGFTLLCACCYWLAGMTPFDAINHAMTTVSTGGYATDDSSMGRFNSTILWISVVFMLLGGMPFTLFIRFVSQKRLSALRDQQVYGFLLVVLALVFLLTLQLSLTQERDFFTTLTHVAFNIVSVITTTGYASQDYTMWGVFSVCLFFFVTFVGGCSGSTSGGMKIFRFQLSWLFLRDQMNKLVHPRGTFSIRYNGKTVSDDIMVSAVAFSFLFFLTLTITSLALAATGLDFVTSFTGAATALSNVGPGLGDMIGPAGNFAQVSDAAKWILSFAMILGRLELLTVMVLLSPVFWRG</sequence>
<keyword evidence="6 10" id="KW-0630">Potassium</keyword>
<accession>A0ABY6AFC4</accession>
<feature type="transmembrane region" description="Helical" evidence="11">
    <location>
        <begin position="41"/>
        <end position="62"/>
    </location>
</feature>
<dbReference type="EMBL" id="CP054475">
    <property type="protein sequence ID" value="UXD89447.1"/>
    <property type="molecule type" value="Genomic_DNA"/>
</dbReference>
<proteinExistence type="inferred from homology"/>
<evidence type="ECO:0000313" key="13">
    <source>
        <dbReference type="Proteomes" id="UP001065322"/>
    </source>
</evidence>
<dbReference type="PIRSF" id="PIRSF006247">
    <property type="entry name" value="TrkH"/>
    <property type="match status" value="1"/>
</dbReference>
<dbReference type="PANTHER" id="PTHR32024">
    <property type="entry name" value="TRK SYSTEM POTASSIUM UPTAKE PROTEIN TRKG-RELATED"/>
    <property type="match status" value="1"/>
</dbReference>